<dbReference type="Proteomes" id="UP000078046">
    <property type="component" value="Unassembled WGS sequence"/>
</dbReference>
<proteinExistence type="predicted"/>
<evidence type="ECO:0000313" key="2">
    <source>
        <dbReference type="Proteomes" id="UP000078046"/>
    </source>
</evidence>
<sequence>MYTLHMYDVHCTFSSFYKNRYNNLLIKTLFSIIPLPNITEWPSDSIINYESFIGIQEYDLFACIQSNDSHLIKFIEKFLLFKPKDRISCKNALPYFNLKKEKPNAK</sequence>
<dbReference type="EMBL" id="LWCA01001900">
    <property type="protein sequence ID" value="OAF64354.1"/>
    <property type="molecule type" value="Genomic_DNA"/>
</dbReference>
<organism evidence="1 2">
    <name type="scientific">Intoshia linei</name>
    <dbReference type="NCBI Taxonomy" id="1819745"/>
    <lineage>
        <taxon>Eukaryota</taxon>
        <taxon>Metazoa</taxon>
        <taxon>Spiralia</taxon>
        <taxon>Lophotrochozoa</taxon>
        <taxon>Mesozoa</taxon>
        <taxon>Orthonectida</taxon>
        <taxon>Rhopaluridae</taxon>
        <taxon>Intoshia</taxon>
    </lineage>
</organism>
<evidence type="ECO:0000313" key="1">
    <source>
        <dbReference type="EMBL" id="OAF64354.1"/>
    </source>
</evidence>
<evidence type="ECO:0008006" key="3">
    <source>
        <dbReference type="Google" id="ProtNLM"/>
    </source>
</evidence>
<reference evidence="1 2" key="1">
    <citation type="submission" date="2016-04" db="EMBL/GenBank/DDBJ databases">
        <title>The genome of Intoshia linei affirms orthonectids as highly simplified spiralians.</title>
        <authorList>
            <person name="Mikhailov K.V."/>
            <person name="Slusarev G.S."/>
            <person name="Nikitin M.A."/>
            <person name="Logacheva M.D."/>
            <person name="Penin A."/>
            <person name="Aleoshin V."/>
            <person name="Panchin Y.V."/>
        </authorList>
    </citation>
    <scope>NUCLEOTIDE SEQUENCE [LARGE SCALE GENOMIC DNA]</scope>
    <source>
        <strain evidence="1">Intl2013</strain>
        <tissue evidence="1">Whole animal</tissue>
    </source>
</reference>
<dbReference type="Gene3D" id="1.10.510.10">
    <property type="entry name" value="Transferase(Phosphotransferase) domain 1"/>
    <property type="match status" value="1"/>
</dbReference>
<name>A0A177ASZ0_9BILA</name>
<accession>A0A177ASZ0</accession>
<gene>
    <name evidence="1" type="ORF">A3Q56_07938</name>
</gene>
<comment type="caution">
    <text evidence="1">The sequence shown here is derived from an EMBL/GenBank/DDBJ whole genome shotgun (WGS) entry which is preliminary data.</text>
</comment>
<dbReference type="AlphaFoldDB" id="A0A177ASZ0"/>
<keyword evidence="2" id="KW-1185">Reference proteome</keyword>
<protein>
    <recommendedName>
        <fullName evidence="3">Protein kinase domain-containing protein</fullName>
    </recommendedName>
</protein>